<dbReference type="OrthoDB" id="9806409at2"/>
<dbReference type="GeneID" id="60057524"/>
<accession>A0A173SVG7</accession>
<name>A0A173SVG7_9FIRM</name>
<dbReference type="Pfam" id="PF19300">
    <property type="entry name" value="BPD_transp_1_N"/>
    <property type="match status" value="1"/>
</dbReference>
<feature type="transmembrane region" description="Helical" evidence="7">
    <location>
        <begin position="280"/>
        <end position="305"/>
    </location>
</feature>
<feature type="transmembrane region" description="Helical" evidence="7">
    <location>
        <begin position="236"/>
        <end position="258"/>
    </location>
</feature>
<dbReference type="EMBL" id="WMQE01000035">
    <property type="protein sequence ID" value="MTK22341.1"/>
    <property type="molecule type" value="Genomic_DNA"/>
</dbReference>
<dbReference type="CDD" id="cd06261">
    <property type="entry name" value="TM_PBP2"/>
    <property type="match status" value="1"/>
</dbReference>
<evidence type="ECO:0000313" key="9">
    <source>
        <dbReference type="Proteomes" id="UP000487649"/>
    </source>
</evidence>
<sequence>MFKYIIKRIGYIVITLFLVLTVNFLLLQLMPGGPFEDPKLSDAQKTILENKYGLNDPVPVQYTRYMTGVLKGDFGTSFKLQNQEVSDLVLSRIPYTIKPGAIALVVGVTVGIILGAIAAMNRNTVWDHLITIIAVLGVSIPSFVLASFLQYFICNKLGWLPYLYQSYDPIRGVTRLAEFKSLILPSLSLAVPVIASLMRYMRSELIEVLNTDYILLARAKGLTKSQVITRHALRNALIPVITVIGPMLISIMTGSLVIEQFFGVPGLSKLMLDAVTMNDYFLTLGIAFFYSFLYVVVILIIDILYGIIDPRIRLAGGGK</sequence>
<dbReference type="SUPFAM" id="SSF161098">
    <property type="entry name" value="MetI-like"/>
    <property type="match status" value="1"/>
</dbReference>
<evidence type="ECO:0000313" key="8">
    <source>
        <dbReference type="EMBL" id="MTK22341.1"/>
    </source>
</evidence>
<feature type="transmembrane region" description="Helical" evidence="7">
    <location>
        <begin position="9"/>
        <end position="30"/>
    </location>
</feature>
<keyword evidence="6 7" id="KW-0472">Membrane</keyword>
<dbReference type="GO" id="GO:0055085">
    <property type="term" value="P:transmembrane transport"/>
    <property type="evidence" value="ECO:0007669"/>
    <property type="project" value="InterPro"/>
</dbReference>
<evidence type="ECO:0000256" key="4">
    <source>
        <dbReference type="ARBA" id="ARBA00022692"/>
    </source>
</evidence>
<keyword evidence="2 7" id="KW-0813">Transport</keyword>
<dbReference type="GO" id="GO:0005886">
    <property type="term" value="C:plasma membrane"/>
    <property type="evidence" value="ECO:0007669"/>
    <property type="project" value="UniProtKB-SubCell"/>
</dbReference>
<dbReference type="InterPro" id="IPR035906">
    <property type="entry name" value="MetI-like_sf"/>
</dbReference>
<dbReference type="AlphaFoldDB" id="A0A173SVG7"/>
<gene>
    <name evidence="8" type="ORF">GMA92_13060</name>
</gene>
<proteinExistence type="inferred from homology"/>
<dbReference type="PROSITE" id="PS50928">
    <property type="entry name" value="ABC_TM1"/>
    <property type="match status" value="1"/>
</dbReference>
<evidence type="ECO:0000256" key="7">
    <source>
        <dbReference type="RuleBase" id="RU363032"/>
    </source>
</evidence>
<dbReference type="Proteomes" id="UP000487649">
    <property type="component" value="Unassembled WGS sequence"/>
</dbReference>
<evidence type="ECO:0000256" key="6">
    <source>
        <dbReference type="ARBA" id="ARBA00023136"/>
    </source>
</evidence>
<evidence type="ECO:0000256" key="2">
    <source>
        <dbReference type="ARBA" id="ARBA00022448"/>
    </source>
</evidence>
<dbReference type="Gene3D" id="1.10.3720.10">
    <property type="entry name" value="MetI-like"/>
    <property type="match status" value="1"/>
</dbReference>
<feature type="transmembrane region" description="Helical" evidence="7">
    <location>
        <begin position="182"/>
        <end position="201"/>
    </location>
</feature>
<dbReference type="RefSeq" id="WP_006784302.1">
    <property type="nucleotide sequence ID" value="NZ_CABJBH010000012.1"/>
</dbReference>
<feature type="transmembrane region" description="Helical" evidence="7">
    <location>
        <begin position="132"/>
        <end position="153"/>
    </location>
</feature>
<dbReference type="InterPro" id="IPR000515">
    <property type="entry name" value="MetI-like"/>
</dbReference>
<keyword evidence="3" id="KW-1003">Cell membrane</keyword>
<dbReference type="Pfam" id="PF00528">
    <property type="entry name" value="BPD_transp_1"/>
    <property type="match status" value="1"/>
</dbReference>
<reference evidence="8 9" key="1">
    <citation type="journal article" date="2019" name="Nat. Med.">
        <title>A library of human gut bacterial isolates paired with longitudinal multiomics data enables mechanistic microbiome research.</title>
        <authorList>
            <person name="Poyet M."/>
            <person name="Groussin M."/>
            <person name="Gibbons S.M."/>
            <person name="Avila-Pacheco J."/>
            <person name="Jiang X."/>
            <person name="Kearney S.M."/>
            <person name="Perrotta A.R."/>
            <person name="Berdy B."/>
            <person name="Zhao S."/>
            <person name="Lieberman T.D."/>
            <person name="Swanson P.K."/>
            <person name="Smith M."/>
            <person name="Roesemann S."/>
            <person name="Alexander J.E."/>
            <person name="Rich S.A."/>
            <person name="Livny J."/>
            <person name="Vlamakis H."/>
            <person name="Clish C."/>
            <person name="Bullock K."/>
            <person name="Deik A."/>
            <person name="Scott J."/>
            <person name="Pierce K.A."/>
            <person name="Xavier R.J."/>
            <person name="Alm E.J."/>
        </authorList>
    </citation>
    <scope>NUCLEOTIDE SEQUENCE [LARGE SCALE GENOMIC DNA]</scope>
    <source>
        <strain evidence="8 9">BIOML-A198</strain>
    </source>
</reference>
<comment type="similarity">
    <text evidence="7">Belongs to the binding-protein-dependent transport system permease family.</text>
</comment>
<evidence type="ECO:0000256" key="1">
    <source>
        <dbReference type="ARBA" id="ARBA00004651"/>
    </source>
</evidence>
<dbReference type="PANTHER" id="PTHR30465:SF74">
    <property type="entry name" value="OLIGOPEPTIDE TRANSPORT SYSTEM PERMEASE PROTEIN OPPB"/>
    <property type="match status" value="1"/>
</dbReference>
<organism evidence="8 9">
    <name type="scientific">Turicibacter sanguinis</name>
    <dbReference type="NCBI Taxonomy" id="154288"/>
    <lineage>
        <taxon>Bacteria</taxon>
        <taxon>Bacillati</taxon>
        <taxon>Bacillota</taxon>
        <taxon>Erysipelotrichia</taxon>
        <taxon>Erysipelotrichales</taxon>
        <taxon>Turicibacteraceae</taxon>
        <taxon>Turicibacter</taxon>
    </lineage>
</organism>
<evidence type="ECO:0000256" key="5">
    <source>
        <dbReference type="ARBA" id="ARBA00022989"/>
    </source>
</evidence>
<protein>
    <submittedName>
        <fullName evidence="8">ABC transporter permease subunit</fullName>
    </submittedName>
</protein>
<keyword evidence="4 7" id="KW-0812">Transmembrane</keyword>
<feature type="transmembrane region" description="Helical" evidence="7">
    <location>
        <begin position="100"/>
        <end position="120"/>
    </location>
</feature>
<evidence type="ECO:0000256" key="3">
    <source>
        <dbReference type="ARBA" id="ARBA00022475"/>
    </source>
</evidence>
<keyword evidence="5 7" id="KW-1133">Transmembrane helix</keyword>
<dbReference type="PANTHER" id="PTHR30465">
    <property type="entry name" value="INNER MEMBRANE ABC TRANSPORTER"/>
    <property type="match status" value="1"/>
</dbReference>
<comment type="caution">
    <text evidence="8">The sequence shown here is derived from an EMBL/GenBank/DDBJ whole genome shotgun (WGS) entry which is preliminary data.</text>
</comment>
<dbReference type="InterPro" id="IPR045621">
    <property type="entry name" value="BPD_transp_1_N"/>
</dbReference>
<comment type="subcellular location">
    <subcellularLocation>
        <location evidence="1 7">Cell membrane</location>
        <topology evidence="1 7">Multi-pass membrane protein</topology>
    </subcellularLocation>
</comment>